<keyword evidence="7" id="KW-1185">Reference proteome</keyword>
<dbReference type="PANTHER" id="PTHR43235">
    <property type="entry name" value="GLUTAMINE AMIDOTRANSFERASE PB2B2.05-RELATED"/>
    <property type="match status" value="1"/>
</dbReference>
<evidence type="ECO:0000256" key="5">
    <source>
        <dbReference type="ARBA" id="ARBA00066788"/>
    </source>
</evidence>
<dbReference type="InterPro" id="IPR029062">
    <property type="entry name" value="Class_I_gatase-like"/>
</dbReference>
<evidence type="ECO:0000256" key="1">
    <source>
        <dbReference type="ARBA" id="ARBA00011083"/>
    </source>
</evidence>
<dbReference type="EMBL" id="SMLL01000004">
    <property type="protein sequence ID" value="TFY99518.1"/>
    <property type="molecule type" value="Genomic_DNA"/>
</dbReference>
<comment type="caution">
    <text evidence="6">The sequence shown here is derived from an EMBL/GenBank/DDBJ whole genome shotgun (WGS) entry which is preliminary data.</text>
</comment>
<reference evidence="6 7" key="1">
    <citation type="submission" date="2019-03" db="EMBL/GenBank/DDBJ databases">
        <title>Ramlibacter rhizophilus CCTCC AB2015357, whole genome shotgun sequence.</title>
        <authorList>
            <person name="Zhang X."/>
            <person name="Feng G."/>
            <person name="Zhu H."/>
        </authorList>
    </citation>
    <scope>NUCLEOTIDE SEQUENCE [LARGE SCALE GENOMIC DNA]</scope>
    <source>
        <strain evidence="6 7">CCTCC AB2015357</strain>
    </source>
</reference>
<dbReference type="AlphaFoldDB" id="A0A4Z0BNK0"/>
<comment type="pathway">
    <text evidence="4">Amine and polyamine degradation; putrescine degradation; 4-aminobutanoate from putrescine: step 4/4.</text>
</comment>
<dbReference type="GO" id="GO:0006598">
    <property type="term" value="P:polyamine catabolic process"/>
    <property type="evidence" value="ECO:0007669"/>
    <property type="project" value="TreeGrafter"/>
</dbReference>
<dbReference type="OrthoDB" id="9813383at2"/>
<dbReference type="RefSeq" id="WP_135285061.1">
    <property type="nucleotide sequence ID" value="NZ_SMLL01000004.1"/>
</dbReference>
<dbReference type="InterPro" id="IPR044668">
    <property type="entry name" value="PuuD-like"/>
</dbReference>
<dbReference type="CDD" id="cd01745">
    <property type="entry name" value="GATase1_2"/>
    <property type="match status" value="1"/>
</dbReference>
<name>A0A4Z0BNK0_9BURK</name>
<evidence type="ECO:0000313" key="6">
    <source>
        <dbReference type="EMBL" id="TFY99518.1"/>
    </source>
</evidence>
<sequence>MRKPLVWLPACHRHLELSDPGGYTVLADRYAEAVAELGLQPVLFPLAAAGDVDALLPLVDGVLLTGSPSNVEATHYGAAALPTDLLDPRRDALTMRLVRAALAAGVPLFGVCRGLQEMNVALGGSLYQRVHAQPGMLDHREPEDEPLDVQFALRHEVRLTPGSAFAEWAGGTRAMVNSLHGQGIERLGTGLVAEAFAPDGLVEGVRHEDSRAFAVGVQWHPEWRHAITPFYARSFEAFARACRERFGQRTASS</sequence>
<dbReference type="EC" id="3.5.1.94" evidence="5"/>
<dbReference type="SUPFAM" id="SSF52317">
    <property type="entry name" value="Class I glutamine amidotransferase-like"/>
    <property type="match status" value="1"/>
</dbReference>
<dbReference type="Proteomes" id="UP000297564">
    <property type="component" value="Unassembled WGS sequence"/>
</dbReference>
<accession>A0A4Z0BNK0</accession>
<protein>
    <recommendedName>
        <fullName evidence="5">gamma-glutamyl-gamma-aminobutyrate hydrolase</fullName>
        <ecNumber evidence="5">3.5.1.94</ecNumber>
    </recommendedName>
</protein>
<proteinExistence type="inferred from homology"/>
<evidence type="ECO:0000256" key="2">
    <source>
        <dbReference type="ARBA" id="ARBA00052718"/>
    </source>
</evidence>
<dbReference type="GO" id="GO:0033969">
    <property type="term" value="F:gamma-glutamyl-gamma-aminobutyrate hydrolase activity"/>
    <property type="evidence" value="ECO:0007669"/>
    <property type="project" value="UniProtKB-EC"/>
</dbReference>
<comment type="function">
    <text evidence="3">Involved in the breakdown of putrescine via hydrolysis of the gamma-glutamyl linkage of gamma-glutamyl-gamma-aminobutyrate.</text>
</comment>
<dbReference type="PROSITE" id="PS51273">
    <property type="entry name" value="GATASE_TYPE_1"/>
    <property type="match status" value="1"/>
</dbReference>
<dbReference type="Pfam" id="PF07722">
    <property type="entry name" value="Peptidase_C26"/>
    <property type="match status" value="1"/>
</dbReference>
<comment type="catalytic activity">
    <reaction evidence="2">
        <text>4-(gamma-L-glutamylamino)butanoate + H2O = 4-aminobutanoate + L-glutamate</text>
        <dbReference type="Rhea" id="RHEA:19737"/>
        <dbReference type="ChEBI" id="CHEBI:15377"/>
        <dbReference type="ChEBI" id="CHEBI:29985"/>
        <dbReference type="ChEBI" id="CHEBI:58800"/>
        <dbReference type="ChEBI" id="CHEBI:59888"/>
        <dbReference type="EC" id="3.5.1.94"/>
    </reaction>
</comment>
<dbReference type="PANTHER" id="PTHR43235:SF1">
    <property type="entry name" value="GLUTAMINE AMIDOTRANSFERASE PB2B2.05-RELATED"/>
    <property type="match status" value="1"/>
</dbReference>
<organism evidence="6 7">
    <name type="scientific">Ramlibacter rhizophilus</name>
    <dbReference type="NCBI Taxonomy" id="1781167"/>
    <lineage>
        <taxon>Bacteria</taxon>
        <taxon>Pseudomonadati</taxon>
        <taxon>Pseudomonadota</taxon>
        <taxon>Betaproteobacteria</taxon>
        <taxon>Burkholderiales</taxon>
        <taxon>Comamonadaceae</taxon>
        <taxon>Ramlibacter</taxon>
    </lineage>
</organism>
<dbReference type="Gene3D" id="3.40.50.880">
    <property type="match status" value="1"/>
</dbReference>
<dbReference type="GO" id="GO:0005829">
    <property type="term" value="C:cytosol"/>
    <property type="evidence" value="ECO:0007669"/>
    <property type="project" value="TreeGrafter"/>
</dbReference>
<dbReference type="InterPro" id="IPR011697">
    <property type="entry name" value="Peptidase_C26"/>
</dbReference>
<evidence type="ECO:0000256" key="4">
    <source>
        <dbReference type="ARBA" id="ARBA00060634"/>
    </source>
</evidence>
<evidence type="ECO:0000313" key="7">
    <source>
        <dbReference type="Proteomes" id="UP000297564"/>
    </source>
</evidence>
<keyword evidence="6" id="KW-0378">Hydrolase</keyword>
<gene>
    <name evidence="6" type="ORF">EZ242_10190</name>
</gene>
<comment type="similarity">
    <text evidence="1">Belongs to the peptidase C26 family.</text>
</comment>
<evidence type="ECO:0000256" key="3">
    <source>
        <dbReference type="ARBA" id="ARBA00055068"/>
    </source>
</evidence>
<dbReference type="FunFam" id="3.40.50.880:FF:000030">
    <property type="entry name" value="Gamma-glutamyl-gamma-aminobutyrate hydrolase PuuD"/>
    <property type="match status" value="1"/>
</dbReference>